<gene>
    <name evidence="13" type="primary">TMEM182</name>
</gene>
<evidence type="ECO:0000256" key="8">
    <source>
        <dbReference type="ARBA" id="ARBA00022989"/>
    </source>
</evidence>
<dbReference type="InterPro" id="IPR026763">
    <property type="entry name" value="TMEM182"/>
</dbReference>
<dbReference type="KEGG" id="muo:115468040"/>
<proteinExistence type="inferred from homology"/>
<keyword evidence="6 11" id="KW-0812">Transmembrane</keyword>
<evidence type="ECO:0000256" key="5">
    <source>
        <dbReference type="ARBA" id="ARBA00022541"/>
    </source>
</evidence>
<evidence type="ECO:0000256" key="11">
    <source>
        <dbReference type="SAM" id="Phobius"/>
    </source>
</evidence>
<dbReference type="Gene3D" id="1.20.140.150">
    <property type="match status" value="1"/>
</dbReference>
<evidence type="ECO:0000313" key="12">
    <source>
        <dbReference type="Proteomes" id="UP000515156"/>
    </source>
</evidence>
<keyword evidence="12" id="KW-1185">Reference proteome</keyword>
<evidence type="ECO:0000256" key="10">
    <source>
        <dbReference type="ARBA" id="ARBA00023180"/>
    </source>
</evidence>
<organism evidence="12 13">
    <name type="scientific">Microcaecilia unicolor</name>
    <dbReference type="NCBI Taxonomy" id="1415580"/>
    <lineage>
        <taxon>Eukaryota</taxon>
        <taxon>Metazoa</taxon>
        <taxon>Chordata</taxon>
        <taxon>Craniata</taxon>
        <taxon>Vertebrata</taxon>
        <taxon>Euteleostomi</taxon>
        <taxon>Amphibia</taxon>
        <taxon>Gymnophiona</taxon>
        <taxon>Siphonopidae</taxon>
        <taxon>Microcaecilia</taxon>
    </lineage>
</organism>
<evidence type="ECO:0000256" key="1">
    <source>
        <dbReference type="ARBA" id="ARBA00004651"/>
    </source>
</evidence>
<comment type="subcellular location">
    <subcellularLocation>
        <location evidence="1">Cell membrane</location>
        <topology evidence="1">Multi-pass membrane protein</topology>
    </subcellularLocation>
</comment>
<dbReference type="Pfam" id="PF13903">
    <property type="entry name" value="Claudin_2"/>
    <property type="match status" value="1"/>
</dbReference>
<evidence type="ECO:0000313" key="13">
    <source>
        <dbReference type="RefSeq" id="XP_030055413.1"/>
    </source>
</evidence>
<keyword evidence="5" id="KW-0517">Myogenesis</keyword>
<evidence type="ECO:0000256" key="7">
    <source>
        <dbReference type="ARBA" id="ARBA00022729"/>
    </source>
</evidence>
<feature type="transmembrane region" description="Helical" evidence="11">
    <location>
        <begin position="156"/>
        <end position="176"/>
    </location>
</feature>
<feature type="transmembrane region" description="Helical" evidence="11">
    <location>
        <begin position="205"/>
        <end position="227"/>
    </location>
</feature>
<dbReference type="GO" id="GO:0007517">
    <property type="term" value="P:muscle organ development"/>
    <property type="evidence" value="ECO:0007669"/>
    <property type="project" value="UniProtKB-KW"/>
</dbReference>
<dbReference type="PANTHER" id="PTHR32012">
    <property type="entry name" value="TRANSMEMBRANE PROTEIN 182-RELATED"/>
    <property type="match status" value="1"/>
</dbReference>
<keyword evidence="8 11" id="KW-1133">Transmembrane helix</keyword>
<evidence type="ECO:0000256" key="4">
    <source>
        <dbReference type="ARBA" id="ARBA00022475"/>
    </source>
</evidence>
<evidence type="ECO:0000256" key="2">
    <source>
        <dbReference type="ARBA" id="ARBA00006418"/>
    </source>
</evidence>
<evidence type="ECO:0000256" key="9">
    <source>
        <dbReference type="ARBA" id="ARBA00023136"/>
    </source>
</evidence>
<protein>
    <recommendedName>
        <fullName evidence="3">Transmembrane protein 182</fullName>
    </recommendedName>
</protein>
<keyword evidence="9 11" id="KW-0472">Membrane</keyword>
<dbReference type="PANTHER" id="PTHR32012:SF0">
    <property type="entry name" value="TRANSMEMBRANE PROTEIN 182"/>
    <property type="match status" value="1"/>
</dbReference>
<keyword evidence="4" id="KW-1003">Cell membrane</keyword>
<evidence type="ECO:0000256" key="6">
    <source>
        <dbReference type="ARBA" id="ARBA00022692"/>
    </source>
</evidence>
<name>A0A6P7XSB4_9AMPH</name>
<sequence length="236" mass="26902">MKLNIGMFFGGLFGALGILIFLLAFGSDYWLLATEVKKCSSNQTDHEKEIVPITFHHEGFFWRCWFEGFREEGGKSMWNFWFTNQSPSKNCTHAYLSPFPIDRDSHNSSSTYESAIIYRGFWSIFMLLGVTTILAAGFLIICAAPFAHPTLYKVGGIFFIIAGIFFSLVVVMYVIWVQAMADLENYMNSHKEDCPYFTVYVRYGWSFILASIGIFFSLIAGMLFLLVGHTIKIHTS</sequence>
<keyword evidence="7" id="KW-0732">Signal</keyword>
<evidence type="ECO:0000256" key="3">
    <source>
        <dbReference type="ARBA" id="ARBA00014600"/>
    </source>
</evidence>
<dbReference type="CTD" id="130827"/>
<dbReference type="RefSeq" id="XP_030055413.1">
    <property type="nucleotide sequence ID" value="XM_030199553.1"/>
</dbReference>
<dbReference type="InterPro" id="IPR004031">
    <property type="entry name" value="PMP22/EMP/MP20/Claudin"/>
</dbReference>
<accession>A0A6P7XSB4</accession>
<keyword evidence="10" id="KW-0325">Glycoprotein</keyword>
<reference evidence="13" key="1">
    <citation type="submission" date="2025-08" db="UniProtKB">
        <authorList>
            <consortium name="RefSeq"/>
        </authorList>
    </citation>
    <scope>IDENTIFICATION</scope>
</reference>
<dbReference type="Proteomes" id="UP000515156">
    <property type="component" value="Chromosome 4"/>
</dbReference>
<dbReference type="GO" id="GO:0005886">
    <property type="term" value="C:plasma membrane"/>
    <property type="evidence" value="ECO:0007669"/>
    <property type="project" value="UniProtKB-SubCell"/>
</dbReference>
<dbReference type="InParanoid" id="A0A6P7XSB4"/>
<feature type="transmembrane region" description="Helical" evidence="11">
    <location>
        <begin position="120"/>
        <end position="144"/>
    </location>
</feature>
<comment type="similarity">
    <text evidence="2">Belongs to the TMEM182 family.</text>
</comment>
<dbReference type="AlphaFoldDB" id="A0A6P7XSB4"/>
<dbReference type="GeneID" id="115468040"/>
<dbReference type="OrthoDB" id="9942154at2759"/>
<dbReference type="FunCoup" id="A0A6P7XSB4">
    <property type="interactions" value="39"/>
</dbReference>